<dbReference type="SUPFAM" id="SSF88713">
    <property type="entry name" value="Glycoside hydrolase/deacetylase"/>
    <property type="match status" value="1"/>
</dbReference>
<comment type="caution">
    <text evidence="2">The sequence shown here is derived from an EMBL/GenBank/DDBJ whole genome shotgun (WGS) entry which is preliminary data.</text>
</comment>
<evidence type="ECO:0000313" key="3">
    <source>
        <dbReference type="Proteomes" id="UP000189370"/>
    </source>
</evidence>
<evidence type="ECO:0000259" key="1">
    <source>
        <dbReference type="Pfam" id="PF01522"/>
    </source>
</evidence>
<dbReference type="GO" id="GO:0016810">
    <property type="term" value="F:hydrolase activity, acting on carbon-nitrogen (but not peptide) bonds"/>
    <property type="evidence" value="ECO:0007669"/>
    <property type="project" value="InterPro"/>
</dbReference>
<dbReference type="InterPro" id="IPR011330">
    <property type="entry name" value="Glyco_hydro/deAcase_b/a-brl"/>
</dbReference>
<dbReference type="STRING" id="301967.A6E15_05175"/>
<dbReference type="Gene3D" id="3.20.20.370">
    <property type="entry name" value="Glycoside hydrolase/deacetylase"/>
    <property type="match status" value="1"/>
</dbReference>
<dbReference type="Pfam" id="PF01522">
    <property type="entry name" value="Polysacc_deac_1"/>
    <property type="match status" value="1"/>
</dbReference>
<keyword evidence="3" id="KW-1185">Reference proteome</keyword>
<dbReference type="RefSeq" id="WP_076144417.1">
    <property type="nucleotide sequence ID" value="NZ_LWLN01000001.1"/>
</dbReference>
<dbReference type="GO" id="GO:0005975">
    <property type="term" value="P:carbohydrate metabolic process"/>
    <property type="evidence" value="ECO:0007669"/>
    <property type="project" value="InterPro"/>
</dbReference>
<dbReference type="EMBL" id="LWLN01000001">
    <property type="protein sequence ID" value="OLZ40414.1"/>
    <property type="molecule type" value="Genomic_DNA"/>
</dbReference>
<accession>A0A1S8AVM0</accession>
<gene>
    <name evidence="2" type="ORF">A6E15_05175</name>
</gene>
<protein>
    <submittedName>
        <fullName evidence="2">Polysaccharide deacetylase</fullName>
    </submittedName>
</protein>
<organism evidence="2 3">
    <name type="scientific">Natrinema saccharevitans</name>
    <dbReference type="NCBI Taxonomy" id="301967"/>
    <lineage>
        <taxon>Archaea</taxon>
        <taxon>Methanobacteriati</taxon>
        <taxon>Methanobacteriota</taxon>
        <taxon>Stenosarchaea group</taxon>
        <taxon>Halobacteria</taxon>
        <taxon>Halobacteriales</taxon>
        <taxon>Natrialbaceae</taxon>
        <taxon>Natrinema</taxon>
    </lineage>
</organism>
<dbReference type="Proteomes" id="UP000189370">
    <property type="component" value="Unassembled WGS sequence"/>
</dbReference>
<proteinExistence type="predicted"/>
<dbReference type="InterPro" id="IPR002509">
    <property type="entry name" value="NODB_dom"/>
</dbReference>
<sequence>MGTIVVSLDSELAWGFHDLDSPPERRVRGARAGWQRAIDVFDEYSIPATWAVVGHLLLEECDGAHRDHPAAGSGWFSSDPGGDASENERWFGPDLVDRIRDADADHEIGWHAFSHTVFDRERITPEIAAAEIRRCATIARERDLPASSFVFPRNVVGFRDLLAEHGFRGYRDVSPPRWYDGSPAYPLAKFASYTVGETPPPLVRPTVDEHGLVNVPASLDLFSFEGPARRVARTIGEDPVVRQAKMGIDAAAERDGIFHVWLHPNNLVRESDRDRLRRILSYVADRRDRGLLSVETMADVTDRVLDDATHEATTDGAARAVGDDD</sequence>
<reference evidence="3" key="1">
    <citation type="submission" date="2016-04" db="EMBL/GenBank/DDBJ databases">
        <authorList>
            <person name="Chen S.-C."/>
            <person name="Lai M.-C."/>
        </authorList>
    </citation>
    <scope>NUCLEOTIDE SEQUENCE [LARGE SCALE GENOMIC DNA]</scope>
    <source>
        <strain evidence="3">AB14</strain>
    </source>
</reference>
<name>A0A1S8AVM0_9EURY</name>
<dbReference type="AlphaFoldDB" id="A0A1S8AVM0"/>
<dbReference type="OrthoDB" id="10436at2157"/>
<feature type="domain" description="NodB homology" evidence="1">
    <location>
        <begin position="31"/>
        <end position="137"/>
    </location>
</feature>
<evidence type="ECO:0000313" key="2">
    <source>
        <dbReference type="EMBL" id="OLZ40414.1"/>
    </source>
</evidence>